<dbReference type="PANTHER" id="PTHR43646:SF2">
    <property type="entry name" value="GLYCOSYLTRANSFERASE 2-LIKE DOMAIN-CONTAINING PROTEIN"/>
    <property type="match status" value="1"/>
</dbReference>
<dbReference type="Pfam" id="PF00535">
    <property type="entry name" value="Glycos_transf_2"/>
    <property type="match status" value="1"/>
</dbReference>
<dbReference type="GO" id="GO:0016757">
    <property type="term" value="F:glycosyltransferase activity"/>
    <property type="evidence" value="ECO:0007669"/>
    <property type="project" value="UniProtKB-KW"/>
</dbReference>
<sequence length="351" mass="39593">MWVVFRHPRFLNQVKQTTGQKPKISIIIPARNEEHNIGILLSSISAQHLSPVETIVVDDGSTDGTAAVSRAAGARVTQAPPLPKNWKGKPWACQHGAQQAQGTWLLFLDADTSLEPDTLNYLSGLTNIENSAFSVCPNHRIQELYEELSSFFNLLMVIGVNAFSRFSRSHQTSALFGQCLFIQSNHYQQIHGHESVKNQTLENFHLAQTLLKHNIQCQSFLGGELISMRMFPNGITELWNSWKKGFSSGASKTNPTTLTISSIWITGAMLCIVNLCLTPFIDSITYVSLSTFCYLFYVVQCFWAFRLIGSYRYLNALFFPITLIFYQCLFFVSLMTKKHNSTTVWKGREVS</sequence>
<comment type="subcellular location">
    <subcellularLocation>
        <location evidence="1">Cell membrane</location>
    </subcellularLocation>
</comment>
<comment type="caution">
    <text evidence="8">The sequence shown here is derived from an EMBL/GenBank/DDBJ whole genome shotgun (WGS) entry which is preliminary data.</text>
</comment>
<dbReference type="InterPro" id="IPR001173">
    <property type="entry name" value="Glyco_trans_2-like"/>
</dbReference>
<keyword evidence="3 8" id="KW-0328">Glycosyltransferase</keyword>
<evidence type="ECO:0000313" key="9">
    <source>
        <dbReference type="Proteomes" id="UP001597297"/>
    </source>
</evidence>
<evidence type="ECO:0000256" key="1">
    <source>
        <dbReference type="ARBA" id="ARBA00004236"/>
    </source>
</evidence>
<keyword evidence="6" id="KW-1133">Transmembrane helix</keyword>
<dbReference type="InterPro" id="IPR029044">
    <property type="entry name" value="Nucleotide-diphossugar_trans"/>
</dbReference>
<keyword evidence="5 6" id="KW-0472">Membrane</keyword>
<protein>
    <submittedName>
        <fullName evidence="8">Glycosyltransferase</fullName>
        <ecNumber evidence="8">2.4.-.-</ecNumber>
    </submittedName>
</protein>
<feature type="transmembrane region" description="Helical" evidence="6">
    <location>
        <begin position="258"/>
        <end position="277"/>
    </location>
</feature>
<dbReference type="SUPFAM" id="SSF53448">
    <property type="entry name" value="Nucleotide-diphospho-sugar transferases"/>
    <property type="match status" value="1"/>
</dbReference>
<dbReference type="Proteomes" id="UP001597297">
    <property type="component" value="Unassembled WGS sequence"/>
</dbReference>
<name>A0ABW5E1B0_9BACT</name>
<keyword evidence="9" id="KW-1185">Reference proteome</keyword>
<keyword evidence="2" id="KW-1003">Cell membrane</keyword>
<evidence type="ECO:0000256" key="3">
    <source>
        <dbReference type="ARBA" id="ARBA00022676"/>
    </source>
</evidence>
<feature type="transmembrane region" description="Helical" evidence="6">
    <location>
        <begin position="317"/>
        <end position="336"/>
    </location>
</feature>
<dbReference type="Gene3D" id="3.90.550.10">
    <property type="entry name" value="Spore Coat Polysaccharide Biosynthesis Protein SpsA, Chain A"/>
    <property type="match status" value="1"/>
</dbReference>
<organism evidence="8 9">
    <name type="scientific">Rubritalea spongiae</name>
    <dbReference type="NCBI Taxonomy" id="430797"/>
    <lineage>
        <taxon>Bacteria</taxon>
        <taxon>Pseudomonadati</taxon>
        <taxon>Verrucomicrobiota</taxon>
        <taxon>Verrucomicrobiia</taxon>
        <taxon>Verrucomicrobiales</taxon>
        <taxon>Rubritaleaceae</taxon>
        <taxon>Rubritalea</taxon>
    </lineage>
</organism>
<evidence type="ECO:0000256" key="4">
    <source>
        <dbReference type="ARBA" id="ARBA00022679"/>
    </source>
</evidence>
<keyword evidence="4 8" id="KW-0808">Transferase</keyword>
<dbReference type="PANTHER" id="PTHR43646">
    <property type="entry name" value="GLYCOSYLTRANSFERASE"/>
    <property type="match status" value="1"/>
</dbReference>
<dbReference type="EC" id="2.4.-.-" evidence="8"/>
<evidence type="ECO:0000256" key="2">
    <source>
        <dbReference type="ARBA" id="ARBA00022475"/>
    </source>
</evidence>
<evidence type="ECO:0000259" key="7">
    <source>
        <dbReference type="Pfam" id="PF00535"/>
    </source>
</evidence>
<accession>A0ABW5E1B0</accession>
<evidence type="ECO:0000256" key="5">
    <source>
        <dbReference type="ARBA" id="ARBA00023136"/>
    </source>
</evidence>
<evidence type="ECO:0000256" key="6">
    <source>
        <dbReference type="SAM" id="Phobius"/>
    </source>
</evidence>
<reference evidence="9" key="1">
    <citation type="journal article" date="2019" name="Int. J. Syst. Evol. Microbiol.">
        <title>The Global Catalogue of Microorganisms (GCM) 10K type strain sequencing project: providing services to taxonomists for standard genome sequencing and annotation.</title>
        <authorList>
            <consortium name="The Broad Institute Genomics Platform"/>
            <consortium name="The Broad Institute Genome Sequencing Center for Infectious Disease"/>
            <person name="Wu L."/>
            <person name="Ma J."/>
        </authorList>
    </citation>
    <scope>NUCLEOTIDE SEQUENCE [LARGE SCALE GENOMIC DNA]</scope>
    <source>
        <strain evidence="9">JCM 16545</strain>
    </source>
</reference>
<proteinExistence type="predicted"/>
<feature type="transmembrane region" description="Helical" evidence="6">
    <location>
        <begin position="284"/>
        <end position="305"/>
    </location>
</feature>
<keyword evidence="6" id="KW-0812">Transmembrane</keyword>
<feature type="domain" description="Glycosyltransferase 2-like" evidence="7">
    <location>
        <begin position="25"/>
        <end position="122"/>
    </location>
</feature>
<evidence type="ECO:0000313" key="8">
    <source>
        <dbReference type="EMBL" id="MFD2275165.1"/>
    </source>
</evidence>
<gene>
    <name evidence="8" type="ORF">ACFSQZ_01680</name>
</gene>
<dbReference type="EMBL" id="JBHUJC010000003">
    <property type="protein sequence ID" value="MFD2275165.1"/>
    <property type="molecule type" value="Genomic_DNA"/>
</dbReference>